<accession>A0A6A6XVX8</accession>
<dbReference type="Proteomes" id="UP000799757">
    <property type="component" value="Unassembled WGS sequence"/>
</dbReference>
<dbReference type="EMBL" id="MU001746">
    <property type="protein sequence ID" value="KAF2800539.1"/>
    <property type="molecule type" value="Genomic_DNA"/>
</dbReference>
<protein>
    <submittedName>
        <fullName evidence="2">Uncharacterized protein</fullName>
    </submittedName>
</protein>
<feature type="region of interest" description="Disordered" evidence="1">
    <location>
        <begin position="108"/>
        <end position="128"/>
    </location>
</feature>
<dbReference type="OrthoDB" id="3200925at2759"/>
<evidence type="ECO:0000313" key="3">
    <source>
        <dbReference type="Proteomes" id="UP000799757"/>
    </source>
</evidence>
<evidence type="ECO:0000313" key="2">
    <source>
        <dbReference type="EMBL" id="KAF2800539.1"/>
    </source>
</evidence>
<dbReference type="AlphaFoldDB" id="A0A6A6XVX8"/>
<evidence type="ECO:0000256" key="1">
    <source>
        <dbReference type="SAM" id="MobiDB-lite"/>
    </source>
</evidence>
<reference evidence="2" key="1">
    <citation type="journal article" date="2020" name="Stud. Mycol.">
        <title>101 Dothideomycetes genomes: a test case for predicting lifestyles and emergence of pathogens.</title>
        <authorList>
            <person name="Haridas S."/>
            <person name="Albert R."/>
            <person name="Binder M."/>
            <person name="Bloem J."/>
            <person name="Labutti K."/>
            <person name="Salamov A."/>
            <person name="Andreopoulos B."/>
            <person name="Baker S."/>
            <person name="Barry K."/>
            <person name="Bills G."/>
            <person name="Bluhm B."/>
            <person name="Cannon C."/>
            <person name="Castanera R."/>
            <person name="Culley D."/>
            <person name="Daum C."/>
            <person name="Ezra D."/>
            <person name="Gonzalez J."/>
            <person name="Henrissat B."/>
            <person name="Kuo A."/>
            <person name="Liang C."/>
            <person name="Lipzen A."/>
            <person name="Lutzoni F."/>
            <person name="Magnuson J."/>
            <person name="Mondo S."/>
            <person name="Nolan M."/>
            <person name="Ohm R."/>
            <person name="Pangilinan J."/>
            <person name="Park H.-J."/>
            <person name="Ramirez L."/>
            <person name="Alfaro M."/>
            <person name="Sun H."/>
            <person name="Tritt A."/>
            <person name="Yoshinaga Y."/>
            <person name="Zwiers L.-H."/>
            <person name="Turgeon B."/>
            <person name="Goodwin S."/>
            <person name="Spatafora J."/>
            <person name="Crous P."/>
            <person name="Grigoriev I."/>
        </authorList>
    </citation>
    <scope>NUCLEOTIDE SEQUENCE</scope>
    <source>
        <strain evidence="2">CBS 109.77</strain>
    </source>
</reference>
<organism evidence="2 3">
    <name type="scientific">Melanomma pulvis-pyrius CBS 109.77</name>
    <dbReference type="NCBI Taxonomy" id="1314802"/>
    <lineage>
        <taxon>Eukaryota</taxon>
        <taxon>Fungi</taxon>
        <taxon>Dikarya</taxon>
        <taxon>Ascomycota</taxon>
        <taxon>Pezizomycotina</taxon>
        <taxon>Dothideomycetes</taxon>
        <taxon>Pleosporomycetidae</taxon>
        <taxon>Pleosporales</taxon>
        <taxon>Melanommataceae</taxon>
        <taxon>Melanomma</taxon>
    </lineage>
</organism>
<proteinExistence type="predicted"/>
<gene>
    <name evidence="2" type="ORF">K505DRAFT_412926</name>
</gene>
<sequence length="244" mass="27589">MSHTRFVFPILNDEGGAEDDHPGDIGVYSPSSPSLWYCYFLTSNNNHNLRQLQSLTFARHLFSAASHFRKPHDMSTDNTEPDWSKVELSDQYDWVDGVSTNGKPFKIGISKSNSQPPGADKAGDLQSNTAESGDLQFNAAEAKGKTPFDINVKWQGRPLPQGFMSYNKPHAEETRITSITSWFLKTAPLNYNEFNFTCTEAYKFSFYDATGDSYGCNVFWPREATIHFFMYFSNNPTIVRITGK</sequence>
<keyword evidence="3" id="KW-1185">Reference proteome</keyword>
<name>A0A6A6XVX8_9PLEO</name>